<reference evidence="7" key="1">
    <citation type="submission" date="2016-10" db="EMBL/GenBank/DDBJ databases">
        <title>High microdiversification within the ubiquitous acI lineage of Actinobacteria.</title>
        <authorList>
            <person name="Neuenschwander S.M."/>
            <person name="Salcher M."/>
            <person name="Ghai R."/>
            <person name="Pernthaler J."/>
        </authorList>
    </citation>
    <scope>NUCLEOTIDE SEQUENCE [LARGE SCALE GENOMIC DNA]</scope>
</reference>
<dbReference type="KEGG" id="abam:B1s21122_04415"/>
<dbReference type="PANTHER" id="PTHR33867:SF1">
    <property type="entry name" value="RIBOSOME MATURATION FACTOR RIMP"/>
    <property type="match status" value="1"/>
</dbReference>
<evidence type="ECO:0000256" key="2">
    <source>
        <dbReference type="ARBA" id="ARBA00022517"/>
    </source>
</evidence>
<dbReference type="RefSeq" id="WP_095680883.1">
    <property type="nucleotide sequence ID" value="NZ_CP016768.2"/>
</dbReference>
<dbReference type="Gene3D" id="3.30.300.70">
    <property type="entry name" value="RimP-like superfamily, N-terminal"/>
    <property type="match status" value="1"/>
</dbReference>
<proteinExistence type="inferred from homology"/>
<evidence type="ECO:0000259" key="5">
    <source>
        <dbReference type="Pfam" id="PF17384"/>
    </source>
</evidence>
<gene>
    <name evidence="3" type="primary">rimP</name>
    <name evidence="6" type="ORF">B1s21122_04415</name>
</gene>
<comment type="function">
    <text evidence="3">Required for maturation of 30S ribosomal subunits.</text>
</comment>
<feature type="domain" description="Ribosome maturation factor RimP C-terminal" evidence="5">
    <location>
        <begin position="86"/>
        <end position="143"/>
    </location>
</feature>
<dbReference type="OrthoDB" id="9805006at2"/>
<feature type="domain" description="Ribosome maturation factor RimP N-terminal" evidence="4">
    <location>
        <begin position="11"/>
        <end position="83"/>
    </location>
</feature>
<evidence type="ECO:0000256" key="3">
    <source>
        <dbReference type="HAMAP-Rule" id="MF_01077"/>
    </source>
</evidence>
<evidence type="ECO:0000313" key="6">
    <source>
        <dbReference type="EMBL" id="ASY09572.1"/>
    </source>
</evidence>
<comment type="subcellular location">
    <subcellularLocation>
        <location evidence="3">Cytoplasm</location>
    </subcellularLocation>
</comment>
<dbReference type="InterPro" id="IPR028998">
    <property type="entry name" value="RimP_C"/>
</dbReference>
<dbReference type="InterPro" id="IPR028989">
    <property type="entry name" value="RimP_N"/>
</dbReference>
<dbReference type="SUPFAM" id="SSF74942">
    <property type="entry name" value="YhbC-like, C-terminal domain"/>
    <property type="match status" value="1"/>
</dbReference>
<dbReference type="InterPro" id="IPR036847">
    <property type="entry name" value="RimP_C_sf"/>
</dbReference>
<dbReference type="Pfam" id="PF17384">
    <property type="entry name" value="DUF150_C"/>
    <property type="match status" value="1"/>
</dbReference>
<dbReference type="InterPro" id="IPR003728">
    <property type="entry name" value="Ribosome_maturation_RimP"/>
</dbReference>
<evidence type="ECO:0000313" key="7">
    <source>
        <dbReference type="Proteomes" id="UP000217153"/>
    </source>
</evidence>
<dbReference type="EMBL" id="CP016768">
    <property type="protein sequence ID" value="ASY09572.1"/>
    <property type="molecule type" value="Genomic_DNA"/>
</dbReference>
<dbReference type="Pfam" id="PF02576">
    <property type="entry name" value="RimP_N"/>
    <property type="match status" value="1"/>
</dbReference>
<dbReference type="PANTHER" id="PTHR33867">
    <property type="entry name" value="RIBOSOME MATURATION FACTOR RIMP"/>
    <property type="match status" value="1"/>
</dbReference>
<keyword evidence="7" id="KW-1185">Reference proteome</keyword>
<dbReference type="AlphaFoldDB" id="A0A249JYI8"/>
<dbReference type="InterPro" id="IPR035956">
    <property type="entry name" value="RimP_N_sf"/>
</dbReference>
<name>A0A249JYI8_9ACTN</name>
<dbReference type="GO" id="GO:0000028">
    <property type="term" value="P:ribosomal small subunit assembly"/>
    <property type="evidence" value="ECO:0007669"/>
    <property type="project" value="TreeGrafter"/>
</dbReference>
<dbReference type="GO" id="GO:0005829">
    <property type="term" value="C:cytosol"/>
    <property type="evidence" value="ECO:0007669"/>
    <property type="project" value="TreeGrafter"/>
</dbReference>
<evidence type="ECO:0000259" key="4">
    <source>
        <dbReference type="Pfam" id="PF02576"/>
    </source>
</evidence>
<protein>
    <recommendedName>
        <fullName evidence="3">Ribosome maturation factor RimP</fullName>
    </recommendedName>
</protein>
<dbReference type="GO" id="GO:0006412">
    <property type="term" value="P:translation"/>
    <property type="evidence" value="ECO:0007669"/>
    <property type="project" value="TreeGrafter"/>
</dbReference>
<organism evidence="6 7">
    <name type="scientific">Candidatus Nanopelagicus limnae</name>
    <dbReference type="NCBI Taxonomy" id="1884634"/>
    <lineage>
        <taxon>Bacteria</taxon>
        <taxon>Bacillati</taxon>
        <taxon>Actinomycetota</taxon>
        <taxon>Actinomycetes</taxon>
        <taxon>Candidatus Nanopelagicales</taxon>
        <taxon>Candidatus Nanopelagicaceae</taxon>
        <taxon>Candidatus Nanopelagicus</taxon>
    </lineage>
</organism>
<sequence length="148" mass="16330">MGKKEEIIAVITPALEALGFYLEDVTITSAGRRSMLTVIVDGDTHLSLDQVTTATKGISEIVEGIQSLGQTPFTLEVTSPGLDRPLTKPRHWRKNLDRLVKVILLDGKEVKGRVKDVSESNATVDEQVINFTDIKRATLEIEFKQVGK</sequence>
<dbReference type="CDD" id="cd01734">
    <property type="entry name" value="YlxS_C"/>
    <property type="match status" value="1"/>
</dbReference>
<comment type="similarity">
    <text evidence="3">Belongs to the RimP family.</text>
</comment>
<keyword evidence="2 3" id="KW-0690">Ribosome biogenesis</keyword>
<dbReference type="Proteomes" id="UP000217153">
    <property type="component" value="Chromosome"/>
</dbReference>
<dbReference type="HAMAP" id="MF_01077">
    <property type="entry name" value="RimP"/>
    <property type="match status" value="1"/>
</dbReference>
<keyword evidence="1 3" id="KW-0963">Cytoplasm</keyword>
<accession>A0A249JYI8</accession>
<dbReference type="SUPFAM" id="SSF75420">
    <property type="entry name" value="YhbC-like, N-terminal domain"/>
    <property type="match status" value="1"/>
</dbReference>
<evidence type="ECO:0000256" key="1">
    <source>
        <dbReference type="ARBA" id="ARBA00022490"/>
    </source>
</evidence>